<evidence type="ECO:0000256" key="6">
    <source>
        <dbReference type="SAM" id="Phobius"/>
    </source>
</evidence>
<name>A0ABX7AKX3_9BACI</name>
<evidence type="ECO:0000256" key="5">
    <source>
        <dbReference type="ARBA" id="ARBA00023136"/>
    </source>
</evidence>
<dbReference type="InterPro" id="IPR001123">
    <property type="entry name" value="LeuE-type"/>
</dbReference>
<evidence type="ECO:0000256" key="2">
    <source>
        <dbReference type="ARBA" id="ARBA00022475"/>
    </source>
</evidence>
<evidence type="ECO:0000256" key="1">
    <source>
        <dbReference type="ARBA" id="ARBA00004651"/>
    </source>
</evidence>
<evidence type="ECO:0000313" key="7">
    <source>
        <dbReference type="EMBL" id="QQP10214.1"/>
    </source>
</evidence>
<organism evidence="7 8">
    <name type="scientific">Lysinibacillus agricola</name>
    <dbReference type="NCBI Taxonomy" id="2590012"/>
    <lineage>
        <taxon>Bacteria</taxon>
        <taxon>Bacillati</taxon>
        <taxon>Bacillota</taxon>
        <taxon>Bacilli</taxon>
        <taxon>Bacillales</taxon>
        <taxon>Bacillaceae</taxon>
        <taxon>Lysinibacillus</taxon>
    </lineage>
</organism>
<dbReference type="Pfam" id="PF01810">
    <property type="entry name" value="LysE"/>
    <property type="match status" value="1"/>
</dbReference>
<evidence type="ECO:0000313" key="8">
    <source>
        <dbReference type="Proteomes" id="UP000596049"/>
    </source>
</evidence>
<keyword evidence="4 6" id="KW-1133">Transmembrane helix</keyword>
<feature type="transmembrane region" description="Helical" evidence="6">
    <location>
        <begin position="103"/>
        <end position="124"/>
    </location>
</feature>
<accession>A0ABX7AKX3</accession>
<protein>
    <submittedName>
        <fullName evidence="7">LysE family transporter</fullName>
    </submittedName>
</protein>
<keyword evidence="3 6" id="KW-0812">Transmembrane</keyword>
<proteinExistence type="predicted"/>
<feature type="transmembrane region" description="Helical" evidence="6">
    <location>
        <begin position="20"/>
        <end position="41"/>
    </location>
</feature>
<keyword evidence="2" id="KW-1003">Cell membrane</keyword>
<feature type="transmembrane region" description="Helical" evidence="6">
    <location>
        <begin position="62"/>
        <end position="83"/>
    </location>
</feature>
<reference evidence="7 8" key="1">
    <citation type="submission" date="2020-01" db="EMBL/GenBank/DDBJ databases">
        <authorList>
            <person name="Liu G."/>
            <person name="Liu B."/>
        </authorList>
    </citation>
    <scope>NUCLEOTIDE SEQUENCE [LARGE SCALE GENOMIC DNA]</scope>
    <source>
        <strain evidence="7 8">FJAT-51161</strain>
    </source>
</reference>
<dbReference type="Proteomes" id="UP000596049">
    <property type="component" value="Chromosome"/>
</dbReference>
<evidence type="ECO:0000256" key="4">
    <source>
        <dbReference type="ARBA" id="ARBA00022989"/>
    </source>
</evidence>
<dbReference type="EMBL" id="CP067341">
    <property type="protein sequence ID" value="QQP10214.1"/>
    <property type="molecule type" value="Genomic_DNA"/>
</dbReference>
<comment type="subcellular location">
    <subcellularLocation>
        <location evidence="1">Cell membrane</location>
        <topology evidence="1">Multi-pass membrane protein</topology>
    </subcellularLocation>
</comment>
<gene>
    <name evidence="7" type="ORF">FJQ98_12920</name>
</gene>
<sequence length="131" mass="14424">MVYAVLSVLGIALLLQSSVIFQAILWIGGTIMLSYLTYQAFRDFIYPKSIKMEGAEIEKKSLWGYFFTGIWLVVSAPTTLVWFATVGGSVVGTTIDSSTEQSLLPFFMGFTTVSILWGALLSYLNSIDGIK</sequence>
<keyword evidence="5 6" id="KW-0472">Membrane</keyword>
<keyword evidence="8" id="KW-1185">Reference proteome</keyword>
<evidence type="ECO:0000256" key="3">
    <source>
        <dbReference type="ARBA" id="ARBA00022692"/>
    </source>
</evidence>